<evidence type="ECO:0000256" key="1">
    <source>
        <dbReference type="SAM" id="Phobius"/>
    </source>
</evidence>
<reference evidence="2 3" key="1">
    <citation type="submission" date="2022-10" db="EMBL/GenBank/DDBJ databases">
        <title>Marinomonas transparenta sp. nov. and Marinomonas sargassi sp. nov., isolated from marine alga (Sargassum natans (L.) Gaillon).</title>
        <authorList>
            <person name="Wang Y."/>
        </authorList>
    </citation>
    <scope>NUCLEOTIDE SEQUENCE [LARGE SCALE GENOMIC DNA]</scope>
    <source>
        <strain evidence="2 3">C2222</strain>
    </source>
</reference>
<organism evidence="2 3">
    <name type="scientific">Marinomonas sargassi</name>
    <dbReference type="NCBI Taxonomy" id="2984494"/>
    <lineage>
        <taxon>Bacteria</taxon>
        <taxon>Pseudomonadati</taxon>
        <taxon>Pseudomonadota</taxon>
        <taxon>Gammaproteobacteria</taxon>
        <taxon>Oceanospirillales</taxon>
        <taxon>Oceanospirillaceae</taxon>
        <taxon>Marinomonas</taxon>
    </lineage>
</organism>
<keyword evidence="3" id="KW-1185">Reference proteome</keyword>
<dbReference type="EMBL" id="JAOVZB010000001">
    <property type="protein sequence ID" value="MCV2401616.1"/>
    <property type="molecule type" value="Genomic_DNA"/>
</dbReference>
<accession>A0ABT2YP00</accession>
<dbReference type="RefSeq" id="WP_263528990.1">
    <property type="nucleotide sequence ID" value="NZ_JAOVZB010000001.1"/>
</dbReference>
<dbReference type="InterPro" id="IPR009732">
    <property type="entry name" value="DUF1304"/>
</dbReference>
<evidence type="ECO:0000313" key="2">
    <source>
        <dbReference type="EMBL" id="MCV2401616.1"/>
    </source>
</evidence>
<feature type="transmembrane region" description="Helical" evidence="1">
    <location>
        <begin position="54"/>
        <end position="73"/>
    </location>
</feature>
<comment type="caution">
    <text evidence="2">The sequence shown here is derived from an EMBL/GenBank/DDBJ whole genome shotgun (WGS) entry which is preliminary data.</text>
</comment>
<dbReference type="PANTHER" id="PTHR38446">
    <property type="entry name" value="BLL0914 PROTEIN"/>
    <property type="match status" value="1"/>
</dbReference>
<name>A0ABT2YP00_9GAMM</name>
<proteinExistence type="predicted"/>
<feature type="transmembrane region" description="Helical" evidence="1">
    <location>
        <begin position="79"/>
        <end position="96"/>
    </location>
</feature>
<keyword evidence="1" id="KW-1133">Transmembrane helix</keyword>
<dbReference type="Pfam" id="PF06993">
    <property type="entry name" value="DUF1304"/>
    <property type="match status" value="1"/>
</dbReference>
<sequence>MHYLTVILVALVAIEHFYILYLEMFRWTHPRTLKAFGMEKGLAEKTVHMAANQGLYNGFLGAGLVFGLIHTHYEFAQEIQVFFLACVLIAALYGSATVKKSIFFMQGVPAILALLSIFLLG</sequence>
<evidence type="ECO:0000313" key="3">
    <source>
        <dbReference type="Proteomes" id="UP001209713"/>
    </source>
</evidence>
<feature type="transmembrane region" description="Helical" evidence="1">
    <location>
        <begin position="103"/>
        <end position="120"/>
    </location>
</feature>
<dbReference type="PANTHER" id="PTHR38446:SF1">
    <property type="entry name" value="BLL0914 PROTEIN"/>
    <property type="match status" value="1"/>
</dbReference>
<feature type="transmembrane region" description="Helical" evidence="1">
    <location>
        <begin position="6"/>
        <end position="24"/>
    </location>
</feature>
<dbReference type="Proteomes" id="UP001209713">
    <property type="component" value="Unassembled WGS sequence"/>
</dbReference>
<keyword evidence="1" id="KW-0812">Transmembrane</keyword>
<protein>
    <submittedName>
        <fullName evidence="2">DUF1304 domain-containing protein</fullName>
    </submittedName>
</protein>
<gene>
    <name evidence="2" type="ORF">OFY17_01850</name>
</gene>
<keyword evidence="1" id="KW-0472">Membrane</keyword>